<feature type="compositionally biased region" description="Polar residues" evidence="1">
    <location>
        <begin position="249"/>
        <end position="259"/>
    </location>
</feature>
<accession>A0AAD5PVP4</accession>
<feature type="compositionally biased region" description="Low complexity" evidence="1">
    <location>
        <begin position="230"/>
        <end position="247"/>
    </location>
</feature>
<keyword evidence="2" id="KW-0732">Signal</keyword>
<name>A0AAD5PVP4_9CRUS</name>
<feature type="chain" id="PRO_5042154348" evidence="2">
    <location>
        <begin position="26"/>
        <end position="316"/>
    </location>
</feature>
<feature type="compositionally biased region" description="Acidic residues" evidence="1">
    <location>
        <begin position="89"/>
        <end position="107"/>
    </location>
</feature>
<feature type="compositionally biased region" description="Acidic residues" evidence="1">
    <location>
        <begin position="201"/>
        <end position="229"/>
    </location>
</feature>
<gene>
    <name evidence="3" type="ORF">GHT06_012439</name>
</gene>
<protein>
    <submittedName>
        <fullName evidence="3">Uncharacterized protein</fullName>
    </submittedName>
</protein>
<evidence type="ECO:0000313" key="4">
    <source>
        <dbReference type="Proteomes" id="UP000820818"/>
    </source>
</evidence>
<reference evidence="3 4" key="1">
    <citation type="submission" date="2022-05" db="EMBL/GenBank/DDBJ databases">
        <title>A multi-omics perspective on studying reproductive biology in Daphnia sinensis.</title>
        <authorList>
            <person name="Jia J."/>
        </authorList>
    </citation>
    <scope>NUCLEOTIDE SEQUENCE [LARGE SCALE GENOMIC DNA]</scope>
    <source>
        <strain evidence="3 4">WSL</strain>
    </source>
</reference>
<organism evidence="3 4">
    <name type="scientific">Daphnia sinensis</name>
    <dbReference type="NCBI Taxonomy" id="1820382"/>
    <lineage>
        <taxon>Eukaryota</taxon>
        <taxon>Metazoa</taxon>
        <taxon>Ecdysozoa</taxon>
        <taxon>Arthropoda</taxon>
        <taxon>Crustacea</taxon>
        <taxon>Branchiopoda</taxon>
        <taxon>Diplostraca</taxon>
        <taxon>Cladocera</taxon>
        <taxon>Anomopoda</taxon>
        <taxon>Daphniidae</taxon>
        <taxon>Daphnia</taxon>
        <taxon>Daphnia similis group</taxon>
    </lineage>
</organism>
<feature type="region of interest" description="Disordered" evidence="1">
    <location>
        <begin position="87"/>
        <end position="280"/>
    </location>
</feature>
<sequence>MAHHHLLLLMVGASALMTAINLMEAKPVPARRSSSTFAGFHHSLFGSMDDVSAVPTMMMMPSFVYYQMMAPFHSPFHRMIKSARWLGESSEEEEEDEHEDDPEEMEEGGSKFGKKETKKSTADRSLKVSQTESKKGGDKSETSEPLKDAKEAKLVKKEEQPQKECPKETKSEVSSEQKKSVEQSPKEEESQRKSEEKASDEPEEEAENEEEVENEEAESMTERDEEETLTTESPTTESPSQESTLTLIAETTTQSQTESIIERMMPDAPKVSGPTKSSARSSSITYVCKHGKCQHNAEAKKLLEQEIEAELWAKLK</sequence>
<feature type="compositionally biased region" description="Basic and acidic residues" evidence="1">
    <location>
        <begin position="113"/>
        <end position="200"/>
    </location>
</feature>
<evidence type="ECO:0000256" key="1">
    <source>
        <dbReference type="SAM" id="MobiDB-lite"/>
    </source>
</evidence>
<comment type="caution">
    <text evidence="3">The sequence shown here is derived from an EMBL/GenBank/DDBJ whole genome shotgun (WGS) entry which is preliminary data.</text>
</comment>
<feature type="signal peptide" evidence="2">
    <location>
        <begin position="1"/>
        <end position="25"/>
    </location>
</feature>
<evidence type="ECO:0000313" key="3">
    <source>
        <dbReference type="EMBL" id="KAI9561481.1"/>
    </source>
</evidence>
<proteinExistence type="predicted"/>
<evidence type="ECO:0000256" key="2">
    <source>
        <dbReference type="SAM" id="SignalP"/>
    </source>
</evidence>
<keyword evidence="4" id="KW-1185">Reference proteome</keyword>
<dbReference type="AlphaFoldDB" id="A0AAD5PVP4"/>
<dbReference type="EMBL" id="WJBH02000003">
    <property type="protein sequence ID" value="KAI9561481.1"/>
    <property type="molecule type" value="Genomic_DNA"/>
</dbReference>
<dbReference type="Proteomes" id="UP000820818">
    <property type="component" value="Linkage Group LG3"/>
</dbReference>